<organism evidence="1 3">
    <name type="scientific">Purpureocillium lilacinum</name>
    <name type="common">Paecilomyces lilacinus</name>
    <dbReference type="NCBI Taxonomy" id="33203"/>
    <lineage>
        <taxon>Eukaryota</taxon>
        <taxon>Fungi</taxon>
        <taxon>Dikarya</taxon>
        <taxon>Ascomycota</taxon>
        <taxon>Pezizomycotina</taxon>
        <taxon>Sordariomycetes</taxon>
        <taxon>Hypocreomycetidae</taxon>
        <taxon>Hypocreales</taxon>
        <taxon>Ophiocordycipitaceae</taxon>
        <taxon>Purpureocillium</taxon>
    </lineage>
</organism>
<sequence>MSRCRCVESRIRPGTARRRRLDPTMIRRRCQPPERSGLAKGKPKSKMLSLLLLLLARCWRKGTSFRAGLIALAPSQAPIEPHRD</sequence>
<name>A0A179G9R2_PURLI</name>
<protein>
    <submittedName>
        <fullName evidence="1">Uncharacterized protein</fullName>
    </submittedName>
</protein>
<dbReference type="EMBL" id="LSBH01000009">
    <property type="protein sequence ID" value="OAQ74552.1"/>
    <property type="molecule type" value="Genomic_DNA"/>
</dbReference>
<evidence type="ECO:0000313" key="1">
    <source>
        <dbReference type="EMBL" id="OAQ74552.1"/>
    </source>
</evidence>
<dbReference type="EMBL" id="LSBI01000008">
    <property type="protein sequence ID" value="OAQ82662.1"/>
    <property type="molecule type" value="Genomic_DNA"/>
</dbReference>
<accession>A0A179G9R2</accession>
<evidence type="ECO:0000313" key="3">
    <source>
        <dbReference type="Proteomes" id="UP000078240"/>
    </source>
</evidence>
<proteinExistence type="predicted"/>
<reference evidence="1 3" key="1">
    <citation type="submission" date="2016-01" db="EMBL/GenBank/DDBJ databases">
        <title>Biosynthesis of antibiotic leucinostatins and their inhibition on Phytophthora in bio-control Purpureocillium lilacinum.</title>
        <authorList>
            <person name="Wang G."/>
            <person name="Liu Z."/>
            <person name="Lin R."/>
            <person name="Li E."/>
            <person name="Mao Z."/>
            <person name="Ling J."/>
            <person name="Yin W."/>
            <person name="Xie B."/>
        </authorList>
    </citation>
    <scope>NUCLEOTIDE SEQUENCE [LARGE SCALE GENOMIC DNA]</scope>
    <source>
        <strain evidence="1">PLBJ-1</strain>
        <strain evidence="2">PLFJ-1</strain>
    </source>
</reference>
<dbReference type="Proteomes" id="UP000078340">
    <property type="component" value="Unassembled WGS sequence"/>
</dbReference>
<gene>
    <name evidence="1" type="ORF">VFPBJ_09847</name>
    <name evidence="2" type="ORF">VFPFJ_08465</name>
</gene>
<dbReference type="AlphaFoldDB" id="A0A179G9R2"/>
<evidence type="ECO:0000313" key="2">
    <source>
        <dbReference type="EMBL" id="OAQ82662.1"/>
    </source>
</evidence>
<dbReference type="Proteomes" id="UP000078240">
    <property type="component" value="Unassembled WGS sequence"/>
</dbReference>
<comment type="caution">
    <text evidence="1">The sequence shown here is derived from an EMBL/GenBank/DDBJ whole genome shotgun (WGS) entry which is preliminary data.</text>
</comment>